<sequence>MITHQKYNVILGVCLLTFVGTIHPVYAQDLTDLIHMGLKQNPNVINADLHYQLATEQVHEAHVIPNTDISLGYFVSEPETRTGPQKFKASVTQMLPWFGTVTARENYATSLAEAQYENIAISQRKLVLSISQNYYQLWAITEKQQVLQEQYAILKRFETLALASVGVGKASAVDVLKLQMRQNEIEAQKQLLEQDYLGVQTKINSDLNRHTSESITVTSTLEIPTENILQVEKVTPVHPELLQYDKLYASVEQSELLNQKNSAPMLGFGLDYIAIAERQDGTLVDNGKDVIMPMFTVSIPIFNTSYASKTKQHELQKDIYKTQKTEKMNGLISVLDVAVKQRKSARISYETQIKNINQAKHAQDILMKSYETGSIDFDAVLEIQDLQLTYEIRAIEATMAYYNQQTLINYITQ</sequence>
<dbReference type="Proteomes" id="UP001231587">
    <property type="component" value="Unassembled WGS sequence"/>
</dbReference>
<evidence type="ECO:0000256" key="1">
    <source>
        <dbReference type="ARBA" id="ARBA00007613"/>
    </source>
</evidence>
<evidence type="ECO:0000313" key="3">
    <source>
        <dbReference type="EMBL" id="MDQ0336758.1"/>
    </source>
</evidence>
<reference evidence="2" key="1">
    <citation type="submission" date="2021-03" db="EMBL/GenBank/DDBJ databases">
        <title>Genomic Encyclopedia of Type Strains, Phase IV (KMG-IV): sequencing the most valuable type-strain genomes for metagenomic binning, comparative biology and taxonomic classification.</title>
        <authorList>
            <person name="Goeker M."/>
        </authorList>
    </citation>
    <scope>NUCLEOTIDE SEQUENCE</scope>
    <source>
        <strain evidence="2">DSM 15523</strain>
        <strain evidence="3 5">DSM 16476</strain>
    </source>
</reference>
<accession>A0A9X0YLN2</accession>
<dbReference type="RefSeq" id="WP_157486453.1">
    <property type="nucleotide sequence ID" value="NZ_JAGGJQ010000010.1"/>
</dbReference>
<comment type="caution">
    <text evidence="2">The sequence shown here is derived from an EMBL/GenBank/DDBJ whole genome shotgun (WGS) entry which is preliminary data.</text>
</comment>
<dbReference type="PANTHER" id="PTHR30203">
    <property type="entry name" value="OUTER MEMBRANE CATION EFFLUX PROTEIN"/>
    <property type="match status" value="1"/>
</dbReference>
<dbReference type="Proteomes" id="UP001138672">
    <property type="component" value="Unassembled WGS sequence"/>
</dbReference>
<name>A0A9X0YLN2_9FLAO</name>
<dbReference type="OrthoDB" id="1680428at2"/>
<dbReference type="EMBL" id="JAGGJQ010000010">
    <property type="protein sequence ID" value="MBP1841320.1"/>
    <property type="molecule type" value="Genomic_DNA"/>
</dbReference>
<dbReference type="InterPro" id="IPR003423">
    <property type="entry name" value="OMP_efflux"/>
</dbReference>
<comment type="similarity">
    <text evidence="1">Belongs to the outer membrane factor (OMF) (TC 1.B.17) family.</text>
</comment>
<evidence type="ECO:0000313" key="2">
    <source>
        <dbReference type="EMBL" id="MBP1841320.1"/>
    </source>
</evidence>
<proteinExistence type="inferred from homology"/>
<gene>
    <name evidence="2" type="ORF">J2Z56_003252</name>
    <name evidence="3" type="ORF">J2Z57_003215</name>
</gene>
<dbReference type="EMBL" id="JAUSUU010000011">
    <property type="protein sequence ID" value="MDQ0336758.1"/>
    <property type="molecule type" value="Genomic_DNA"/>
</dbReference>
<evidence type="ECO:0000313" key="4">
    <source>
        <dbReference type="Proteomes" id="UP001138672"/>
    </source>
</evidence>
<dbReference type="SUPFAM" id="SSF56954">
    <property type="entry name" value="Outer membrane efflux proteins (OEP)"/>
    <property type="match status" value="1"/>
</dbReference>
<dbReference type="GO" id="GO:0015562">
    <property type="term" value="F:efflux transmembrane transporter activity"/>
    <property type="evidence" value="ECO:0007669"/>
    <property type="project" value="InterPro"/>
</dbReference>
<keyword evidence="5" id="KW-1185">Reference proteome</keyword>
<organism evidence="2 4">
    <name type="scientific">Formosa algae</name>
    <dbReference type="NCBI Taxonomy" id="225843"/>
    <lineage>
        <taxon>Bacteria</taxon>
        <taxon>Pseudomonadati</taxon>
        <taxon>Bacteroidota</taxon>
        <taxon>Flavobacteriia</taxon>
        <taxon>Flavobacteriales</taxon>
        <taxon>Flavobacteriaceae</taxon>
        <taxon>Formosa</taxon>
    </lineage>
</organism>
<dbReference type="AlphaFoldDB" id="A0A9X0YLN2"/>
<dbReference type="InterPro" id="IPR010131">
    <property type="entry name" value="MdtP/NodT-like"/>
</dbReference>
<dbReference type="Gene3D" id="1.20.1600.10">
    <property type="entry name" value="Outer membrane efflux proteins (OEP)"/>
    <property type="match status" value="1"/>
</dbReference>
<protein>
    <submittedName>
        <fullName evidence="2">Outer membrane protein TolC</fullName>
    </submittedName>
</protein>
<dbReference type="Pfam" id="PF02321">
    <property type="entry name" value="OEP"/>
    <property type="match status" value="1"/>
</dbReference>
<evidence type="ECO:0000313" key="5">
    <source>
        <dbReference type="Proteomes" id="UP001231587"/>
    </source>
</evidence>